<evidence type="ECO:0000256" key="4">
    <source>
        <dbReference type="ARBA" id="ARBA00012080"/>
    </source>
</evidence>
<dbReference type="EC" id="1.4.1.16" evidence="4 12"/>
<feature type="binding site" evidence="13">
    <location>
        <position position="173"/>
    </location>
    <ligand>
        <name>substrate</name>
    </ligand>
</feature>
<comment type="subunit">
    <text evidence="3 12">Homodimer.</text>
</comment>
<dbReference type="Proteomes" id="UP000182379">
    <property type="component" value="Unassembled WGS sequence"/>
</dbReference>
<dbReference type="GO" id="GO:0019877">
    <property type="term" value="P:diaminopimelate biosynthetic process"/>
    <property type="evidence" value="ECO:0007669"/>
    <property type="project" value="UniProtKB-UniRule"/>
</dbReference>
<dbReference type="SUPFAM" id="SSF55347">
    <property type="entry name" value="Glyceraldehyde-3-phosphate dehydrogenase-like, C-terminal domain"/>
    <property type="match status" value="1"/>
</dbReference>
<dbReference type="NCBIfam" id="TIGR01921">
    <property type="entry name" value="DAP-DH"/>
    <property type="match status" value="1"/>
</dbReference>
<name>A0A1H2U1W0_ACIFE</name>
<dbReference type="InterPro" id="IPR036291">
    <property type="entry name" value="NAD(P)-bd_dom_sf"/>
</dbReference>
<dbReference type="GO" id="GO:0000166">
    <property type="term" value="F:nucleotide binding"/>
    <property type="evidence" value="ECO:0007669"/>
    <property type="project" value="UniProtKB-KW"/>
</dbReference>
<protein>
    <recommendedName>
        <fullName evidence="5 12">Meso-diaminopimelate D-dehydrogenase</fullName>
        <shortName evidence="12">DAPDH</shortName>
        <shortName evidence="12">Meso-DAP dehydrogenase</shortName>
        <ecNumber evidence="4 12">1.4.1.16</ecNumber>
    </recommendedName>
</protein>
<evidence type="ECO:0000256" key="3">
    <source>
        <dbReference type="ARBA" id="ARBA00011738"/>
    </source>
</evidence>
<evidence type="ECO:0000256" key="13">
    <source>
        <dbReference type="PIRSR" id="PIRSR025648-1"/>
    </source>
</evidence>
<feature type="binding site" evidence="13">
    <location>
        <position position="199"/>
    </location>
    <ligand>
        <name>substrate</name>
    </ligand>
</feature>
<feature type="binding site" evidence="13">
    <location>
        <begin position="69"/>
        <end position="72"/>
    </location>
    <ligand>
        <name>NADP(+)</name>
        <dbReference type="ChEBI" id="CHEBI:58349"/>
    </ligand>
</feature>
<keyword evidence="10 12" id="KW-0457">Lysine biosynthesis</keyword>
<evidence type="ECO:0000313" key="15">
    <source>
        <dbReference type="EMBL" id="SDW49384.1"/>
    </source>
</evidence>
<reference evidence="15 16" key="1">
    <citation type="submission" date="2016-10" db="EMBL/GenBank/DDBJ databases">
        <authorList>
            <person name="Varghese N."/>
            <person name="Submissions S."/>
        </authorList>
    </citation>
    <scope>NUCLEOTIDE SEQUENCE [LARGE SCALE GENOMIC DNA]</scope>
    <source>
        <strain evidence="15 16">WCC6</strain>
    </source>
</reference>
<evidence type="ECO:0000256" key="6">
    <source>
        <dbReference type="ARBA" id="ARBA00022605"/>
    </source>
</evidence>
<evidence type="ECO:0000256" key="10">
    <source>
        <dbReference type="ARBA" id="ARBA00023154"/>
    </source>
</evidence>
<feature type="binding site" evidence="13">
    <location>
        <begin position="10"/>
        <end position="13"/>
    </location>
    <ligand>
        <name>NADP(+)</name>
        <dbReference type="ChEBI" id="CHEBI:58349"/>
    </ligand>
</feature>
<evidence type="ECO:0000256" key="1">
    <source>
        <dbReference type="ARBA" id="ARBA00004896"/>
    </source>
</evidence>
<dbReference type="AlphaFoldDB" id="A0A1H2U1W0"/>
<organism evidence="15 16">
    <name type="scientific">Acidaminococcus fermentans</name>
    <dbReference type="NCBI Taxonomy" id="905"/>
    <lineage>
        <taxon>Bacteria</taxon>
        <taxon>Bacillati</taxon>
        <taxon>Bacillota</taxon>
        <taxon>Negativicutes</taxon>
        <taxon>Acidaminococcales</taxon>
        <taxon>Acidaminococcaceae</taxon>
        <taxon>Acidaminococcus</taxon>
    </lineage>
</organism>
<dbReference type="Gene3D" id="3.40.50.720">
    <property type="entry name" value="NAD(P)-binding Rossmann-like Domain"/>
    <property type="match status" value="1"/>
</dbReference>
<dbReference type="GO" id="GO:0009089">
    <property type="term" value="P:lysine biosynthetic process via diaminopimelate"/>
    <property type="evidence" value="ECO:0007669"/>
    <property type="project" value="UniProtKB-UniRule"/>
</dbReference>
<feature type="binding site" evidence="13">
    <location>
        <begin position="92"/>
        <end position="94"/>
    </location>
    <ligand>
        <name>NADP(+)</name>
        <dbReference type="ChEBI" id="CHEBI:58349"/>
    </ligand>
</feature>
<dbReference type="Pfam" id="PF16654">
    <property type="entry name" value="DAPDH_C"/>
    <property type="match status" value="1"/>
</dbReference>
<keyword evidence="13" id="KW-0547">Nucleotide-binding</keyword>
<evidence type="ECO:0000256" key="2">
    <source>
        <dbReference type="ARBA" id="ARBA00007442"/>
    </source>
</evidence>
<feature type="binding site" evidence="13">
    <location>
        <position position="148"/>
    </location>
    <ligand>
        <name>substrate</name>
    </ligand>
</feature>
<sequence length="328" mass="35997">MTIRIGILGYGNLGRGVECALEKATDMELAAVFTRRDPAQVKIASAHVPVVNVKDMADWKNSIDVLILCGGSATDLPVQTPEMAGLFNVIDSFDTHARIPEHFAAVDKAAKASGHLGIISVGWDPGLFSLARLYSNAILPDGKDYTFWGKGVSQGHSDAIRRIPGVKNAKQYTVPVEAALEAVRSGSQPELTTRQKHTRECYVVLEEGADPKAVEQAIVTMPNYFDEYDTTVHFIDEEEFRKNHSGLAHGGFVIRSGVTGHNREHKHVVEFSLKLDSNPEFTTSVLVAYARAAHRLHQEGRTGCLTVFDVAPSYLMPEDGEYLRAHML</sequence>
<comment type="pathway">
    <text evidence="1 12">Amino-acid biosynthesis; L-lysine biosynthesis via DAP pathway; DL-2,6-diaminopimelate from (S)-tetrahydrodipicolinate: step 1/1.</text>
</comment>
<evidence type="ECO:0000259" key="14">
    <source>
        <dbReference type="Pfam" id="PF16654"/>
    </source>
</evidence>
<comment type="caution">
    <text evidence="15">The sequence shown here is derived from an EMBL/GenBank/DDBJ whole genome shotgun (WGS) entry which is preliminary data.</text>
</comment>
<dbReference type="RefSeq" id="WP_074704327.1">
    <property type="nucleotide sequence ID" value="NZ_FNOP01000002.1"/>
</dbReference>
<keyword evidence="8 12" id="KW-0220">Diaminopimelate biosynthesis</keyword>
<accession>A0A1H2U1W0</accession>
<evidence type="ECO:0000256" key="8">
    <source>
        <dbReference type="ARBA" id="ARBA00022915"/>
    </source>
</evidence>
<dbReference type="Gene3D" id="3.30.360.10">
    <property type="entry name" value="Dihydrodipicolinate Reductase, domain 2"/>
    <property type="match status" value="1"/>
</dbReference>
<keyword evidence="7 12" id="KW-0521">NADP</keyword>
<keyword evidence="6 12" id="KW-0028">Amino-acid biosynthesis</keyword>
<evidence type="ECO:0000256" key="9">
    <source>
        <dbReference type="ARBA" id="ARBA00023002"/>
    </source>
</evidence>
<dbReference type="InterPro" id="IPR010190">
    <property type="entry name" value="Diaminopimelate_DH_Ddh"/>
</dbReference>
<evidence type="ECO:0000313" key="16">
    <source>
        <dbReference type="Proteomes" id="UP000182379"/>
    </source>
</evidence>
<dbReference type="UniPathway" id="UPA00034">
    <property type="reaction ID" value="UER00026"/>
</dbReference>
<dbReference type="InterPro" id="IPR032094">
    <property type="entry name" value="Meso-DAP_DH_C"/>
</dbReference>
<feature type="domain" description="Meso-diaminopimelate D-dehydrogenase C-terminal" evidence="14">
    <location>
        <begin position="122"/>
        <end position="277"/>
    </location>
</feature>
<dbReference type="CDD" id="cd02270">
    <property type="entry name" value="meso-DAPDH_N"/>
    <property type="match status" value="1"/>
</dbReference>
<evidence type="ECO:0000256" key="5">
    <source>
        <dbReference type="ARBA" id="ARBA00021654"/>
    </source>
</evidence>
<dbReference type="PIRSF" id="PIRSF025648">
    <property type="entry name" value="DDH"/>
    <property type="match status" value="1"/>
</dbReference>
<comment type="similarity">
    <text evidence="2 12">Belongs to the diaminopimelate dehydrogenase family.</text>
</comment>
<evidence type="ECO:0000256" key="11">
    <source>
        <dbReference type="ARBA" id="ARBA00052023"/>
    </source>
</evidence>
<evidence type="ECO:0000256" key="12">
    <source>
        <dbReference type="PIRNR" id="PIRNR025648"/>
    </source>
</evidence>
<proteinExistence type="inferred from homology"/>
<comment type="function">
    <text evidence="12">Catalyzes the reversible NADPH-dependent reductive amination of L-2-amino-6-oxopimelate, the acyclic form of L-tetrahydrodipicolinate, to generate the meso compound, D,L-2,6-diaminopimelate.</text>
</comment>
<feature type="binding site" evidence="13">
    <location>
        <begin position="34"/>
        <end position="36"/>
    </location>
    <ligand>
        <name>NADP(+)</name>
        <dbReference type="ChEBI" id="CHEBI:58349"/>
    </ligand>
</feature>
<evidence type="ECO:0000256" key="7">
    <source>
        <dbReference type="ARBA" id="ARBA00022857"/>
    </source>
</evidence>
<keyword evidence="9 12" id="KW-0560">Oxidoreductase</keyword>
<feature type="binding site" evidence="13">
    <location>
        <begin position="121"/>
        <end position="125"/>
    </location>
    <ligand>
        <name>NADP(+)</name>
        <dbReference type="ChEBI" id="CHEBI:58349"/>
    </ligand>
</feature>
<feature type="binding site" evidence="13">
    <location>
        <position position="278"/>
    </location>
    <ligand>
        <name>substrate</name>
    </ligand>
</feature>
<dbReference type="SUPFAM" id="SSF51735">
    <property type="entry name" value="NAD(P)-binding Rossmann-fold domains"/>
    <property type="match status" value="2"/>
</dbReference>
<feature type="binding site" evidence="13">
    <location>
        <position position="249"/>
    </location>
    <ligand>
        <name>substrate</name>
    </ligand>
</feature>
<comment type="catalytic activity">
    <reaction evidence="11 12">
        <text>meso-2,6-diaminopimelate + NADP(+) + H2O = (S)-2-amino-6-oxoheptanedioate + NH4(+) + NADPH + H(+)</text>
        <dbReference type="Rhea" id="RHEA:13561"/>
        <dbReference type="ChEBI" id="CHEBI:15377"/>
        <dbReference type="ChEBI" id="CHEBI:15378"/>
        <dbReference type="ChEBI" id="CHEBI:28938"/>
        <dbReference type="ChEBI" id="CHEBI:57783"/>
        <dbReference type="ChEBI" id="CHEBI:57791"/>
        <dbReference type="ChEBI" id="CHEBI:58349"/>
        <dbReference type="ChEBI" id="CHEBI:58556"/>
        <dbReference type="EC" id="1.4.1.16"/>
    </reaction>
</comment>
<dbReference type="EMBL" id="FNOP01000002">
    <property type="protein sequence ID" value="SDW49384.1"/>
    <property type="molecule type" value="Genomic_DNA"/>
</dbReference>
<dbReference type="GO" id="GO:0047850">
    <property type="term" value="F:diaminopimelate dehydrogenase activity"/>
    <property type="evidence" value="ECO:0007669"/>
    <property type="project" value="UniProtKB-UniRule"/>
</dbReference>
<gene>
    <name evidence="15" type="ORF">SAMN05216495_10256</name>
</gene>